<comment type="catalytic activity">
    <reaction evidence="10 12">
        <text>L-2,4-diaminobutanoate + 2-oxoglutarate = L-aspartate 4-semialdehyde + L-glutamate</text>
        <dbReference type="Rhea" id="RHEA:11160"/>
        <dbReference type="ChEBI" id="CHEBI:16810"/>
        <dbReference type="ChEBI" id="CHEBI:29985"/>
        <dbReference type="ChEBI" id="CHEBI:58761"/>
        <dbReference type="ChEBI" id="CHEBI:537519"/>
        <dbReference type="EC" id="2.6.1.76"/>
    </reaction>
</comment>
<evidence type="ECO:0000256" key="8">
    <source>
        <dbReference type="ARBA" id="ARBA00022679"/>
    </source>
</evidence>
<comment type="pathway">
    <text evidence="3 12">Amine and polyamine biosynthesis; ectoine biosynthesis; L-ectoine from L-aspartate 4-semialdehyde: step 1/3.</text>
</comment>
<sequence length="427" mass="45643">MNLSTMPQTTESEVRSYSRSFPTIFTAAKGDVLRGHDGSTYIDFLAGAGTLNYGHNPETVKRRLIDYLESDGLTHGLDLTTSAKLEFLNAFTDCVLEPRGLGYRVQFCGPTGTNAVEAALKLARLVTGRTNVIAFSGAFHGVSTGSLAATASNYYRSGLHTILGGTTHLPYPDSPLGEYDTMDLLRRLVEDPGAGTAKPAAVLLETVQGEGGVYVAPTDFLRELREFCDRHQILLIVDDIQAGCGRTGSFFSFERAGIEPDLITLSKSIGGYGLPMAVVLIKPQYDIWRPGQHNGTFRGNQLAFVAAAAVLREYWADGPDGAFVTAVRGKGREVARRLGASTAVQLGARVRGLGLMWGLDLSAVPDVSAGKVSHLCFDRGLIVETCGRDGEVIKILPPLTISDENLSQGLDILLDVLQCAVDGTSAA</sequence>
<evidence type="ECO:0000313" key="13">
    <source>
        <dbReference type="EMBL" id="GID50000.1"/>
    </source>
</evidence>
<comment type="caution">
    <text evidence="13">The sequence shown here is derived from an EMBL/GenBank/DDBJ whole genome shotgun (WGS) entry which is preliminary data.</text>
</comment>
<dbReference type="Gene3D" id="3.40.640.10">
    <property type="entry name" value="Type I PLP-dependent aspartate aminotransferase-like (Major domain)"/>
    <property type="match status" value="1"/>
</dbReference>
<evidence type="ECO:0000256" key="1">
    <source>
        <dbReference type="ARBA" id="ARBA00001933"/>
    </source>
</evidence>
<keyword evidence="8 12" id="KW-0808">Transferase</keyword>
<dbReference type="InterPro" id="IPR049704">
    <property type="entry name" value="Aminotrans_3_PPA_site"/>
</dbReference>
<keyword evidence="9 11" id="KW-0663">Pyridoxal phosphate</keyword>
<evidence type="ECO:0000256" key="7">
    <source>
        <dbReference type="ARBA" id="ARBA00022576"/>
    </source>
</evidence>
<reference evidence="13" key="1">
    <citation type="submission" date="2021-01" db="EMBL/GenBank/DDBJ databases">
        <title>Whole genome shotgun sequence of Actinoplanes capillaceus NBRC 16408.</title>
        <authorList>
            <person name="Komaki H."/>
            <person name="Tamura T."/>
        </authorList>
    </citation>
    <scope>NUCLEOTIDE SEQUENCE [LARGE SCALE GENOMIC DNA]</scope>
    <source>
        <strain evidence="13">NBRC 16408</strain>
    </source>
</reference>
<evidence type="ECO:0000256" key="6">
    <source>
        <dbReference type="ARBA" id="ARBA00014798"/>
    </source>
</evidence>
<dbReference type="InterPro" id="IPR015422">
    <property type="entry name" value="PyrdxlP-dep_Trfase_small"/>
</dbReference>
<evidence type="ECO:0000256" key="5">
    <source>
        <dbReference type="ARBA" id="ARBA00013155"/>
    </source>
</evidence>
<evidence type="ECO:0000256" key="9">
    <source>
        <dbReference type="ARBA" id="ARBA00022898"/>
    </source>
</evidence>
<dbReference type="NCBIfam" id="TIGR02407">
    <property type="entry name" value="ectoine_ectB"/>
    <property type="match status" value="1"/>
</dbReference>
<proteinExistence type="inferred from homology"/>
<dbReference type="InterPro" id="IPR015421">
    <property type="entry name" value="PyrdxlP-dep_Trfase_major"/>
</dbReference>
<organism evidence="13">
    <name type="scientific">Actinoplanes campanulatus</name>
    <dbReference type="NCBI Taxonomy" id="113559"/>
    <lineage>
        <taxon>Bacteria</taxon>
        <taxon>Bacillati</taxon>
        <taxon>Actinomycetota</taxon>
        <taxon>Actinomycetes</taxon>
        <taxon>Micromonosporales</taxon>
        <taxon>Micromonosporaceae</taxon>
        <taxon>Actinoplanes</taxon>
    </lineage>
</organism>
<evidence type="ECO:0000256" key="2">
    <source>
        <dbReference type="ARBA" id="ARBA00002189"/>
    </source>
</evidence>
<dbReference type="NCBIfam" id="TIGR00709">
    <property type="entry name" value="dat"/>
    <property type="match status" value="1"/>
</dbReference>
<dbReference type="InterPro" id="IPR015424">
    <property type="entry name" value="PyrdxlP-dep_Trfase"/>
</dbReference>
<dbReference type="NCBIfam" id="NF006733">
    <property type="entry name" value="PRK09264.1"/>
    <property type="match status" value="1"/>
</dbReference>
<dbReference type="EC" id="2.6.1.76" evidence="5 12"/>
<dbReference type="Gene3D" id="3.90.1150.10">
    <property type="entry name" value="Aspartate Aminotransferase, domain 1"/>
    <property type="match status" value="1"/>
</dbReference>
<comment type="similarity">
    <text evidence="4 11">Belongs to the class-III pyridoxal-phosphate-dependent aminotransferase family.</text>
</comment>
<protein>
    <recommendedName>
        <fullName evidence="6 12">Diaminobutyrate--2-oxoglutarate transaminase</fullName>
        <ecNumber evidence="5 12">2.6.1.76</ecNumber>
    </recommendedName>
    <alternativeName>
        <fullName evidence="12">DABA aminotransferase</fullName>
    </alternativeName>
</protein>
<evidence type="ECO:0000256" key="10">
    <source>
        <dbReference type="ARBA" id="ARBA00049111"/>
    </source>
</evidence>
<dbReference type="PANTHER" id="PTHR43552">
    <property type="entry name" value="DIAMINOBUTYRATE--2-OXOGLUTARATE AMINOTRANSFERASE"/>
    <property type="match status" value="1"/>
</dbReference>
<evidence type="ECO:0000256" key="4">
    <source>
        <dbReference type="ARBA" id="ARBA00008954"/>
    </source>
</evidence>
<dbReference type="InterPro" id="IPR001917">
    <property type="entry name" value="Aminotrans_II_pyridoxalP_BS"/>
</dbReference>
<dbReference type="PANTHER" id="PTHR43552:SF2">
    <property type="entry name" value="DIAMINOBUTYRATE--2-OXOGLUTARATE TRANSAMINASE"/>
    <property type="match status" value="1"/>
</dbReference>
<dbReference type="CDD" id="cd00610">
    <property type="entry name" value="OAT_like"/>
    <property type="match status" value="1"/>
</dbReference>
<dbReference type="InterPro" id="IPR004637">
    <property type="entry name" value="Dat"/>
</dbReference>
<evidence type="ECO:0000256" key="11">
    <source>
        <dbReference type="RuleBase" id="RU003560"/>
    </source>
</evidence>
<dbReference type="PROSITE" id="PS00600">
    <property type="entry name" value="AA_TRANSFER_CLASS_3"/>
    <property type="match status" value="1"/>
</dbReference>
<dbReference type="InterPro" id="IPR005814">
    <property type="entry name" value="Aminotrans_3"/>
</dbReference>
<evidence type="ECO:0000256" key="3">
    <source>
        <dbReference type="ARBA" id="ARBA00004946"/>
    </source>
</evidence>
<dbReference type="InterPro" id="IPR012773">
    <property type="entry name" value="Ectoine_EctB"/>
</dbReference>
<comment type="function">
    <text evidence="2 12">Catalyzes reversively the conversion of L-aspartate beta-semialdehyde (ASA) to L-2,4-diaminobutyrate (DABA) by transamination with L-glutamate.</text>
</comment>
<dbReference type="EMBL" id="BOMF01000138">
    <property type="protein sequence ID" value="GID50000.1"/>
    <property type="molecule type" value="Genomic_DNA"/>
</dbReference>
<keyword evidence="7 12" id="KW-0032">Aminotransferase</keyword>
<dbReference type="SUPFAM" id="SSF53383">
    <property type="entry name" value="PLP-dependent transferases"/>
    <property type="match status" value="1"/>
</dbReference>
<dbReference type="Pfam" id="PF00202">
    <property type="entry name" value="Aminotran_3"/>
    <property type="match status" value="1"/>
</dbReference>
<gene>
    <name evidence="13" type="primary">ectB</name>
    <name evidence="13" type="ORF">Aca07nite_72750</name>
</gene>
<dbReference type="PROSITE" id="PS00599">
    <property type="entry name" value="AA_TRANSFER_CLASS_2"/>
    <property type="match status" value="1"/>
</dbReference>
<accession>A0ABQ3WUS5</accession>
<evidence type="ECO:0000256" key="12">
    <source>
        <dbReference type="RuleBase" id="RU365034"/>
    </source>
</evidence>
<name>A0ABQ3WUS5_9ACTN</name>
<comment type="cofactor">
    <cofactor evidence="1 12">
        <name>pyridoxal 5'-phosphate</name>
        <dbReference type="ChEBI" id="CHEBI:597326"/>
    </cofactor>
</comment>